<name>X1JHH8_9ZZZZ</name>
<comment type="caution">
    <text evidence="1">The sequence shown here is derived from an EMBL/GenBank/DDBJ whole genome shotgun (WGS) entry which is preliminary data.</text>
</comment>
<accession>X1JHH8</accession>
<sequence length="88" mass="10015">MFPEMVGFNRREVGSNIMTKDKYNEYRIDFAGIPDFESFRKIMGLFEAGLTGTLKESDLNGLSNEVRSKFKCVLEDVGPPGTLRMKKD</sequence>
<dbReference type="EMBL" id="BARU01033595">
    <property type="protein sequence ID" value="GAH69213.1"/>
    <property type="molecule type" value="Genomic_DNA"/>
</dbReference>
<proteinExistence type="predicted"/>
<dbReference type="AlphaFoldDB" id="X1JHH8"/>
<protein>
    <submittedName>
        <fullName evidence="1">Uncharacterized protein</fullName>
    </submittedName>
</protein>
<organism evidence="1">
    <name type="scientific">marine sediment metagenome</name>
    <dbReference type="NCBI Taxonomy" id="412755"/>
    <lineage>
        <taxon>unclassified sequences</taxon>
        <taxon>metagenomes</taxon>
        <taxon>ecological metagenomes</taxon>
    </lineage>
</organism>
<gene>
    <name evidence="1" type="ORF">S03H2_52835</name>
</gene>
<evidence type="ECO:0000313" key="1">
    <source>
        <dbReference type="EMBL" id="GAH69213.1"/>
    </source>
</evidence>
<reference evidence="1" key="1">
    <citation type="journal article" date="2014" name="Front. Microbiol.">
        <title>High frequency of phylogenetically diverse reductive dehalogenase-homologous genes in deep subseafloor sedimentary metagenomes.</title>
        <authorList>
            <person name="Kawai M."/>
            <person name="Futagami T."/>
            <person name="Toyoda A."/>
            <person name="Takaki Y."/>
            <person name="Nishi S."/>
            <person name="Hori S."/>
            <person name="Arai W."/>
            <person name="Tsubouchi T."/>
            <person name="Morono Y."/>
            <person name="Uchiyama I."/>
            <person name="Ito T."/>
            <person name="Fujiyama A."/>
            <person name="Inagaki F."/>
            <person name="Takami H."/>
        </authorList>
    </citation>
    <scope>NUCLEOTIDE SEQUENCE</scope>
    <source>
        <strain evidence="1">Expedition CK06-06</strain>
    </source>
</reference>